<dbReference type="EMBL" id="JALRMR010000017">
    <property type="protein sequence ID" value="MDT1975176.1"/>
    <property type="molecule type" value="Genomic_DNA"/>
</dbReference>
<organism evidence="2 3">
    <name type="scientific">Carnobacterium divergens</name>
    <name type="common">Lactobacillus divergens</name>
    <dbReference type="NCBI Taxonomy" id="2748"/>
    <lineage>
        <taxon>Bacteria</taxon>
        <taxon>Bacillati</taxon>
        <taxon>Bacillota</taxon>
        <taxon>Bacilli</taxon>
        <taxon>Lactobacillales</taxon>
        <taxon>Carnobacteriaceae</taxon>
        <taxon>Carnobacterium</taxon>
    </lineage>
</organism>
<sequence length="293" mass="35408">MEWMAYHIFCHNVGLHDQCIVKIKKWLEAENKKIDWFFIKYWEGGPHIRLRIMGHSKDKKKYLNKLYELLHDELAQESNLTKEKYYEHNKLDGEPILIDDLPWFKNGTIQQMPYMREIQRYGGEEWIEKAEVIFFHSSQLAGNCLVNHPNIFLKLMMYICVYQNIIENLKMKLESFDQKKYLLTCSNYWENQYGIEHIEYYHHLSNKLLDFEKEHEHALMELNKQMKKKAQIYIQINIENTLELTTSVNQKIARSVLFSQMHMLANRLGIPIDYEFAVYQYLIKKEVGIHEKY</sequence>
<dbReference type="AlphaFoldDB" id="A0AAW8RGF0"/>
<proteinExistence type="predicted"/>
<comment type="caution">
    <text evidence="2">The sequence shown here is derived from an EMBL/GenBank/DDBJ whole genome shotgun (WGS) entry which is preliminary data.</text>
</comment>
<dbReference type="NCBIfam" id="TIGR03891">
    <property type="entry name" value="thiopep_ocin"/>
    <property type="match status" value="1"/>
</dbReference>
<feature type="domain" description="Thiopeptide-type bacteriocin biosynthesis" evidence="1">
    <location>
        <begin position="3"/>
        <end position="282"/>
    </location>
</feature>
<dbReference type="Proteomes" id="UP001249945">
    <property type="component" value="Unassembled WGS sequence"/>
</dbReference>
<gene>
    <name evidence="2" type="ORF">MX635_12280</name>
</gene>
<accession>A0AAW8RGF0</accession>
<dbReference type="Pfam" id="PF14028">
    <property type="entry name" value="Lant_dehydr_C"/>
    <property type="match status" value="1"/>
</dbReference>
<protein>
    <submittedName>
        <fullName evidence="2">Thiopeptide-type bacteriocin biosynthesis protein</fullName>
    </submittedName>
</protein>
<reference evidence="2" key="1">
    <citation type="submission" date="2022-04" db="EMBL/GenBank/DDBJ databases">
        <title>Draft genome sequences of lactic acid bacteria (LAB) strains involved in meat spoilage.</title>
        <authorList>
            <person name="Palevich N."/>
        </authorList>
    </citation>
    <scope>NUCLEOTIDE SEQUENCE</scope>
    <source>
        <strain evidence="2">9-14</strain>
    </source>
</reference>
<evidence type="ECO:0000313" key="2">
    <source>
        <dbReference type="EMBL" id="MDT1975176.1"/>
    </source>
</evidence>
<dbReference type="RefSeq" id="WP_311780912.1">
    <property type="nucleotide sequence ID" value="NZ_JALRMR010000017.1"/>
</dbReference>
<evidence type="ECO:0000313" key="3">
    <source>
        <dbReference type="Proteomes" id="UP001249945"/>
    </source>
</evidence>
<dbReference type="InterPro" id="IPR023809">
    <property type="entry name" value="Thiopep_bacteriocin_synth_dom"/>
</dbReference>
<name>A0AAW8RGF0_CARDV</name>
<evidence type="ECO:0000259" key="1">
    <source>
        <dbReference type="Pfam" id="PF14028"/>
    </source>
</evidence>